<dbReference type="Proteomes" id="UP000320672">
    <property type="component" value="Chromosome"/>
</dbReference>
<dbReference type="PANTHER" id="PTHR43080">
    <property type="entry name" value="CBS DOMAIN-CONTAINING PROTEIN CBSX3, MITOCHONDRIAL"/>
    <property type="match status" value="1"/>
</dbReference>
<evidence type="ECO:0000256" key="2">
    <source>
        <dbReference type="PROSITE-ProRule" id="PRU00703"/>
    </source>
</evidence>
<proteinExistence type="predicted"/>
<dbReference type="AlphaFoldDB" id="A0A517MA56"/>
<dbReference type="RefSeq" id="WP_218932963.1">
    <property type="nucleotide sequence ID" value="NZ_CP036262.1"/>
</dbReference>
<dbReference type="InterPro" id="IPR046342">
    <property type="entry name" value="CBS_dom_sf"/>
</dbReference>
<keyword evidence="1 2" id="KW-0129">CBS domain</keyword>
<dbReference type="PANTHER" id="PTHR43080:SF2">
    <property type="entry name" value="CBS DOMAIN-CONTAINING PROTEIN"/>
    <property type="match status" value="1"/>
</dbReference>
<evidence type="ECO:0000259" key="3">
    <source>
        <dbReference type="PROSITE" id="PS51371"/>
    </source>
</evidence>
<dbReference type="Pfam" id="PF00571">
    <property type="entry name" value="CBS"/>
    <property type="match status" value="2"/>
</dbReference>
<evidence type="ECO:0000313" key="4">
    <source>
        <dbReference type="EMBL" id="QDS91770.1"/>
    </source>
</evidence>
<feature type="domain" description="CBS" evidence="3">
    <location>
        <begin position="72"/>
        <end position="130"/>
    </location>
</feature>
<protein>
    <submittedName>
        <fullName evidence="4">Hypoxic response protein 1</fullName>
    </submittedName>
</protein>
<evidence type="ECO:0000313" key="5">
    <source>
        <dbReference type="Proteomes" id="UP000320672"/>
    </source>
</evidence>
<dbReference type="InterPro" id="IPR000644">
    <property type="entry name" value="CBS_dom"/>
</dbReference>
<dbReference type="Gene3D" id="3.10.580.10">
    <property type="entry name" value="CBS-domain"/>
    <property type="match status" value="1"/>
</dbReference>
<dbReference type="EMBL" id="CP036262">
    <property type="protein sequence ID" value="QDS91770.1"/>
    <property type="molecule type" value="Genomic_DNA"/>
</dbReference>
<dbReference type="PROSITE" id="PS51371">
    <property type="entry name" value="CBS"/>
    <property type="match status" value="2"/>
</dbReference>
<gene>
    <name evidence="4" type="primary">hrp1</name>
    <name evidence="4" type="ORF">FF011L_05050</name>
</gene>
<dbReference type="KEGG" id="rml:FF011L_05050"/>
<name>A0A517MA56_9BACT</name>
<reference evidence="4 5" key="1">
    <citation type="submission" date="2019-02" db="EMBL/GenBank/DDBJ databases">
        <title>Deep-cultivation of Planctomycetes and their phenomic and genomic characterization uncovers novel biology.</title>
        <authorList>
            <person name="Wiegand S."/>
            <person name="Jogler M."/>
            <person name="Boedeker C."/>
            <person name="Pinto D."/>
            <person name="Vollmers J."/>
            <person name="Rivas-Marin E."/>
            <person name="Kohn T."/>
            <person name="Peeters S.H."/>
            <person name="Heuer A."/>
            <person name="Rast P."/>
            <person name="Oberbeckmann S."/>
            <person name="Bunk B."/>
            <person name="Jeske O."/>
            <person name="Meyerdierks A."/>
            <person name="Storesund J.E."/>
            <person name="Kallscheuer N."/>
            <person name="Luecker S."/>
            <person name="Lage O.M."/>
            <person name="Pohl T."/>
            <person name="Merkel B.J."/>
            <person name="Hornburger P."/>
            <person name="Mueller R.-W."/>
            <person name="Bruemmer F."/>
            <person name="Labrenz M."/>
            <person name="Spormann A.M."/>
            <person name="Op den Camp H."/>
            <person name="Overmann J."/>
            <person name="Amann R."/>
            <person name="Jetten M.S.M."/>
            <person name="Mascher T."/>
            <person name="Medema M.H."/>
            <person name="Devos D.P."/>
            <person name="Kaster A.-K."/>
            <person name="Ovreas L."/>
            <person name="Rohde M."/>
            <person name="Galperin M.Y."/>
            <person name="Jogler C."/>
        </authorList>
    </citation>
    <scope>NUCLEOTIDE SEQUENCE [LARGE SCALE GENOMIC DNA]</scope>
    <source>
        <strain evidence="4 5">FF011L</strain>
    </source>
</reference>
<accession>A0A517MA56</accession>
<keyword evidence="5" id="KW-1185">Reference proteome</keyword>
<organism evidence="4 5">
    <name type="scientific">Roseimaritima multifibrata</name>
    <dbReference type="NCBI Taxonomy" id="1930274"/>
    <lineage>
        <taxon>Bacteria</taxon>
        <taxon>Pseudomonadati</taxon>
        <taxon>Planctomycetota</taxon>
        <taxon>Planctomycetia</taxon>
        <taxon>Pirellulales</taxon>
        <taxon>Pirellulaceae</taxon>
        <taxon>Roseimaritima</taxon>
    </lineage>
</organism>
<dbReference type="SMART" id="SM00116">
    <property type="entry name" value="CBS"/>
    <property type="match status" value="2"/>
</dbReference>
<evidence type="ECO:0000256" key="1">
    <source>
        <dbReference type="ARBA" id="ARBA00023122"/>
    </source>
</evidence>
<feature type="domain" description="CBS" evidence="3">
    <location>
        <begin position="7"/>
        <end position="63"/>
    </location>
</feature>
<sequence length="145" mass="15769">MQLKDVMTTHVRGISANQSVREAAEMMSRMRIGSLPVFRDGQPVGIVTDRDITVRAVASGCDCSQKPVEKIMSDNLCSLPETTSIEDASQEMEQRQIRRVLVGGEDNTIVGIVSLGDIVAKSNQQGLSAELIERVSQPCQPILEA</sequence>
<dbReference type="InterPro" id="IPR051257">
    <property type="entry name" value="Diverse_CBS-Domain"/>
</dbReference>
<dbReference type="SUPFAM" id="SSF54631">
    <property type="entry name" value="CBS-domain pair"/>
    <property type="match status" value="1"/>
</dbReference>